<name>A0A168K1W0_MUCCL</name>
<dbReference type="STRING" id="747725.A0A168K1W0"/>
<proteinExistence type="inferred from homology"/>
<dbReference type="EMBL" id="AMYB01000005">
    <property type="protein sequence ID" value="OAD01891.1"/>
    <property type="molecule type" value="Genomic_DNA"/>
</dbReference>
<evidence type="ECO:0000256" key="2">
    <source>
        <dbReference type="SAM" id="MobiDB-lite"/>
    </source>
</evidence>
<evidence type="ECO:0000259" key="3">
    <source>
        <dbReference type="Pfam" id="PF03561"/>
    </source>
</evidence>
<evidence type="ECO:0000313" key="5">
    <source>
        <dbReference type="Proteomes" id="UP000077051"/>
    </source>
</evidence>
<protein>
    <recommendedName>
        <fullName evidence="3">Allantoicase domain-containing protein</fullName>
    </recommendedName>
</protein>
<dbReference type="Proteomes" id="UP000077051">
    <property type="component" value="Unassembled WGS sequence"/>
</dbReference>
<dbReference type="Gene3D" id="2.60.120.260">
    <property type="entry name" value="Galactose-binding domain-like"/>
    <property type="match status" value="2"/>
</dbReference>
<gene>
    <name evidence="4" type="ORF">MUCCIDRAFT_163841</name>
</gene>
<feature type="domain" description="Allantoicase" evidence="3">
    <location>
        <begin position="35"/>
        <end position="172"/>
    </location>
</feature>
<dbReference type="InterPro" id="IPR015908">
    <property type="entry name" value="Allantoicase_dom"/>
</dbReference>
<evidence type="ECO:0000313" key="4">
    <source>
        <dbReference type="EMBL" id="OAD01891.1"/>
    </source>
</evidence>
<dbReference type="VEuPathDB" id="FungiDB:MUCCIDRAFT_163841"/>
<dbReference type="Pfam" id="PF03561">
    <property type="entry name" value="Allantoicase"/>
    <property type="match status" value="2"/>
</dbReference>
<feature type="domain" description="Allantoicase" evidence="3">
    <location>
        <begin position="191"/>
        <end position="331"/>
    </location>
</feature>
<dbReference type="GO" id="GO:0004037">
    <property type="term" value="F:allantoicase activity"/>
    <property type="evidence" value="ECO:0007669"/>
    <property type="project" value="InterPro"/>
</dbReference>
<feature type="compositionally biased region" description="Basic residues" evidence="2">
    <location>
        <begin position="392"/>
        <end position="401"/>
    </location>
</feature>
<feature type="region of interest" description="Disordered" evidence="2">
    <location>
        <begin position="379"/>
        <end position="401"/>
    </location>
</feature>
<organism evidence="4 5">
    <name type="scientific">Mucor lusitanicus CBS 277.49</name>
    <dbReference type="NCBI Taxonomy" id="747725"/>
    <lineage>
        <taxon>Eukaryota</taxon>
        <taxon>Fungi</taxon>
        <taxon>Fungi incertae sedis</taxon>
        <taxon>Mucoromycota</taxon>
        <taxon>Mucoromycotina</taxon>
        <taxon>Mucoromycetes</taxon>
        <taxon>Mucorales</taxon>
        <taxon>Mucorineae</taxon>
        <taxon>Mucoraceae</taxon>
        <taxon>Mucor</taxon>
    </lineage>
</organism>
<keyword evidence="5" id="KW-1185">Reference proteome</keyword>
<accession>A0A168K1W0</accession>
<evidence type="ECO:0000256" key="1">
    <source>
        <dbReference type="ARBA" id="ARBA00009242"/>
    </source>
</evidence>
<sequence length="401" mass="44147">MGNIVSSPKHRQLKAQSVQEAGFENYTEVSSCLLGGSIELVTDESCGTASNLLKVEKADRQLNLDDFNEATDGWLTKRHEPVGSATITLCNESKIAGFDIDTTGYTDCCPSFANVEGYQTSNMTWQVILPESRINADSHNFYDVKDSKVYSSVRLNIAPGGGVARFRVYGDISPDWSDKSKDYNLASAKLGARIVRWTDQRNANNPNILLDGGFKMSDGWLTPRSKLEKERNDFVLIQLATAGALESITIDTTGFDKNSPANVFIQGCYSEDVDPHYDVFASWVCLVPLSAVLPGGETVFYFEDLKDPITHIRMHLVPDGGIQQIKVMGKPAVKETKQPLLIEQAPEVIVIEEDTEEDNDVTTTIIVEEILDTPIIEQLSPAKPSAAARGEKRARKSKPAH</sequence>
<dbReference type="PANTHER" id="PTHR12045:SF3">
    <property type="entry name" value="INACTIVE ALLANTOICASE-RELATED"/>
    <property type="match status" value="1"/>
</dbReference>
<dbReference type="PANTHER" id="PTHR12045">
    <property type="entry name" value="ALLANTOICASE"/>
    <property type="match status" value="1"/>
</dbReference>
<dbReference type="InterPro" id="IPR005164">
    <property type="entry name" value="Allantoicase"/>
</dbReference>
<dbReference type="InterPro" id="IPR008979">
    <property type="entry name" value="Galactose-bd-like_sf"/>
</dbReference>
<comment type="caution">
    <text evidence="4">The sequence shown here is derived from an EMBL/GenBank/DDBJ whole genome shotgun (WGS) entry which is preliminary data.</text>
</comment>
<dbReference type="GO" id="GO:0000256">
    <property type="term" value="P:allantoin catabolic process"/>
    <property type="evidence" value="ECO:0007669"/>
    <property type="project" value="InterPro"/>
</dbReference>
<comment type="similarity">
    <text evidence="1">Belongs to the allantoicase family.</text>
</comment>
<reference evidence="4 5" key="1">
    <citation type="submission" date="2015-06" db="EMBL/GenBank/DDBJ databases">
        <title>Expansion of signal transduction pathways in fungi by whole-genome duplication.</title>
        <authorList>
            <consortium name="DOE Joint Genome Institute"/>
            <person name="Corrochano L.M."/>
            <person name="Kuo A."/>
            <person name="Marcet-Houben M."/>
            <person name="Polaino S."/>
            <person name="Salamov A."/>
            <person name="Villalobos J.M."/>
            <person name="Alvarez M.I."/>
            <person name="Avalos J."/>
            <person name="Benito E.P."/>
            <person name="Benoit I."/>
            <person name="Burger G."/>
            <person name="Camino L.P."/>
            <person name="Canovas D."/>
            <person name="Cerda-Olmedo E."/>
            <person name="Cheng J.-F."/>
            <person name="Dominguez A."/>
            <person name="Elias M."/>
            <person name="Eslava A.P."/>
            <person name="Glaser F."/>
            <person name="Grimwood J."/>
            <person name="Gutierrez G."/>
            <person name="Heitman J."/>
            <person name="Henrissat B."/>
            <person name="Iturriaga E.A."/>
            <person name="Lang B.F."/>
            <person name="Lavin J.L."/>
            <person name="Lee S."/>
            <person name="Li W."/>
            <person name="Lindquist E."/>
            <person name="Lopez-Garcia S."/>
            <person name="Luque E.M."/>
            <person name="Marcos A.T."/>
            <person name="Martin J."/>
            <person name="Mccluskey K."/>
            <person name="Medina H.R."/>
            <person name="Miralles-Duran A."/>
            <person name="Miyazaki A."/>
            <person name="Munoz-Torres E."/>
            <person name="Oguiza J.A."/>
            <person name="Ohm R."/>
            <person name="Olmedo M."/>
            <person name="Orejas M."/>
            <person name="Ortiz-Castellanos L."/>
            <person name="Pisabarro A.G."/>
            <person name="Rodriguez-Romero J."/>
            <person name="Ruiz-Herrera J."/>
            <person name="Ruiz-Vazquez R."/>
            <person name="Sanz C."/>
            <person name="Schackwitz W."/>
            <person name="Schmutz J."/>
            <person name="Shahriari M."/>
            <person name="Shelest E."/>
            <person name="Silva-Franco F."/>
            <person name="Soanes D."/>
            <person name="Syed K."/>
            <person name="Tagua V.G."/>
            <person name="Talbot N.J."/>
            <person name="Thon M."/>
            <person name="De Vries R.P."/>
            <person name="Wiebenga A."/>
            <person name="Yadav J.S."/>
            <person name="Braun E.L."/>
            <person name="Baker S."/>
            <person name="Garre V."/>
            <person name="Horwitz B."/>
            <person name="Torres-Martinez S."/>
            <person name="Idnurm A."/>
            <person name="Herrera-Estrella A."/>
            <person name="Gabaldon T."/>
            <person name="Grigoriev I.V."/>
        </authorList>
    </citation>
    <scope>NUCLEOTIDE SEQUENCE [LARGE SCALE GENOMIC DNA]</scope>
    <source>
        <strain evidence="4 5">CBS 277.49</strain>
    </source>
</reference>
<dbReference type="AlphaFoldDB" id="A0A168K1W0"/>
<dbReference type="OrthoDB" id="10266039at2759"/>
<dbReference type="SUPFAM" id="SSF49785">
    <property type="entry name" value="Galactose-binding domain-like"/>
    <property type="match status" value="2"/>
</dbReference>